<sequence length="67" mass="7992">MDLCWLHSGERGYSGLCLNGGATKWRSFWCLFSSNHFAGRRWISFLSFYSCNWCFYSRFDFVSVRLK</sequence>
<dbReference type="AlphaFoldDB" id="J3N4I4"/>
<reference evidence="1" key="2">
    <citation type="submission" date="2013-04" db="UniProtKB">
        <authorList>
            <consortium name="EnsemblPlants"/>
        </authorList>
    </citation>
    <scope>IDENTIFICATION</scope>
</reference>
<reference evidence="1" key="1">
    <citation type="journal article" date="2013" name="Nat. Commun.">
        <title>Whole-genome sequencing of Oryza brachyantha reveals mechanisms underlying Oryza genome evolution.</title>
        <authorList>
            <person name="Chen J."/>
            <person name="Huang Q."/>
            <person name="Gao D."/>
            <person name="Wang J."/>
            <person name="Lang Y."/>
            <person name="Liu T."/>
            <person name="Li B."/>
            <person name="Bai Z."/>
            <person name="Luis Goicoechea J."/>
            <person name="Liang C."/>
            <person name="Chen C."/>
            <person name="Zhang W."/>
            <person name="Sun S."/>
            <person name="Liao Y."/>
            <person name="Zhang X."/>
            <person name="Yang L."/>
            <person name="Song C."/>
            <person name="Wang M."/>
            <person name="Shi J."/>
            <person name="Liu G."/>
            <person name="Liu J."/>
            <person name="Zhou H."/>
            <person name="Zhou W."/>
            <person name="Yu Q."/>
            <person name="An N."/>
            <person name="Chen Y."/>
            <person name="Cai Q."/>
            <person name="Wang B."/>
            <person name="Liu B."/>
            <person name="Min J."/>
            <person name="Huang Y."/>
            <person name="Wu H."/>
            <person name="Li Z."/>
            <person name="Zhang Y."/>
            <person name="Yin Y."/>
            <person name="Song W."/>
            <person name="Jiang J."/>
            <person name="Jackson S.A."/>
            <person name="Wing R.A."/>
            <person name="Wang J."/>
            <person name="Chen M."/>
        </authorList>
    </citation>
    <scope>NUCLEOTIDE SEQUENCE [LARGE SCALE GENOMIC DNA]</scope>
    <source>
        <strain evidence="1">cv. IRGC 101232</strain>
    </source>
</reference>
<accession>J3N4I4</accession>
<dbReference type="Proteomes" id="UP000006038">
    <property type="component" value="Chromosome 10"/>
</dbReference>
<proteinExistence type="predicted"/>
<dbReference type="Gramene" id="OB10G24320.1">
    <property type="protein sequence ID" value="OB10G24320.1"/>
    <property type="gene ID" value="OB10G24320"/>
</dbReference>
<evidence type="ECO:0000313" key="2">
    <source>
        <dbReference type="Proteomes" id="UP000006038"/>
    </source>
</evidence>
<dbReference type="EnsemblPlants" id="OB10G24320.1">
    <property type="protein sequence ID" value="OB10G24320.1"/>
    <property type="gene ID" value="OB10G24320"/>
</dbReference>
<organism evidence="1">
    <name type="scientific">Oryza brachyantha</name>
    <name type="common">malo sina</name>
    <dbReference type="NCBI Taxonomy" id="4533"/>
    <lineage>
        <taxon>Eukaryota</taxon>
        <taxon>Viridiplantae</taxon>
        <taxon>Streptophyta</taxon>
        <taxon>Embryophyta</taxon>
        <taxon>Tracheophyta</taxon>
        <taxon>Spermatophyta</taxon>
        <taxon>Magnoliopsida</taxon>
        <taxon>Liliopsida</taxon>
        <taxon>Poales</taxon>
        <taxon>Poaceae</taxon>
        <taxon>BOP clade</taxon>
        <taxon>Oryzoideae</taxon>
        <taxon>Oryzeae</taxon>
        <taxon>Oryzinae</taxon>
        <taxon>Oryza</taxon>
    </lineage>
</organism>
<keyword evidence="2" id="KW-1185">Reference proteome</keyword>
<protein>
    <submittedName>
        <fullName evidence="1">Uncharacterized protein</fullName>
    </submittedName>
</protein>
<dbReference type="HOGENOM" id="CLU_2816494_0_0_1"/>
<evidence type="ECO:0000313" key="1">
    <source>
        <dbReference type="EnsemblPlants" id="OB10G24320.1"/>
    </source>
</evidence>
<name>J3N4I4_ORYBR</name>